<dbReference type="InterPro" id="IPR000182">
    <property type="entry name" value="GNAT_dom"/>
</dbReference>
<dbReference type="EMBL" id="CP074694">
    <property type="protein sequence ID" value="QVL33163.1"/>
    <property type="molecule type" value="Genomic_DNA"/>
</dbReference>
<dbReference type="InterPro" id="IPR016181">
    <property type="entry name" value="Acyl_CoA_acyltransferase"/>
</dbReference>
<dbReference type="AlphaFoldDB" id="A0A8E6B782"/>
<evidence type="ECO:0000313" key="3">
    <source>
        <dbReference type="Proteomes" id="UP000676194"/>
    </source>
</evidence>
<gene>
    <name evidence="2" type="ORF">KIH39_04395</name>
</gene>
<accession>A0A8E6B782</accession>
<dbReference type="PANTHER" id="PTHR43792">
    <property type="entry name" value="GNAT FAMILY, PUTATIVE (AFU_ORTHOLOGUE AFUA_3G00765)-RELATED-RELATED"/>
    <property type="match status" value="1"/>
</dbReference>
<keyword evidence="3" id="KW-1185">Reference proteome</keyword>
<dbReference type="Proteomes" id="UP000676194">
    <property type="component" value="Chromosome"/>
</dbReference>
<dbReference type="Pfam" id="PF13302">
    <property type="entry name" value="Acetyltransf_3"/>
    <property type="match status" value="1"/>
</dbReference>
<dbReference type="GO" id="GO:0016747">
    <property type="term" value="F:acyltransferase activity, transferring groups other than amino-acyl groups"/>
    <property type="evidence" value="ECO:0007669"/>
    <property type="project" value="InterPro"/>
</dbReference>
<dbReference type="PROSITE" id="PS51186">
    <property type="entry name" value="GNAT"/>
    <property type="match status" value="1"/>
</dbReference>
<dbReference type="InterPro" id="IPR051531">
    <property type="entry name" value="N-acetyltransferase"/>
</dbReference>
<dbReference type="Gene3D" id="3.40.630.30">
    <property type="match status" value="1"/>
</dbReference>
<feature type="domain" description="N-acetyltransferase" evidence="1">
    <location>
        <begin position="43"/>
        <end position="190"/>
    </location>
</feature>
<proteinExistence type="predicted"/>
<sequence length="200" mass="22977">MSSADPSLDMFFWQPPVLETPRLLLRPFQSGDVDAYYRICSNPRMTQFTLWDTHTSREDTRLFVEQYAPSRLPEKVPEPLAITLRSTGELVGSIGCFWSAQSNEVMELGYNVAEAFWGQGIAVEASRKLLDYVFENYEVERIQARIFAGNSASGRVAVKVGMTYEGTLRSLLRHRGRYTDVEYYSILRLEWLQWPGIESD</sequence>
<dbReference type="SUPFAM" id="SSF55729">
    <property type="entry name" value="Acyl-CoA N-acyltransferases (Nat)"/>
    <property type="match status" value="1"/>
</dbReference>
<dbReference type="RefSeq" id="WP_213498053.1">
    <property type="nucleotide sequence ID" value="NZ_CP074694.1"/>
</dbReference>
<protein>
    <submittedName>
        <fullName evidence="2">GNAT family N-acetyltransferase</fullName>
    </submittedName>
</protein>
<organism evidence="2 3">
    <name type="scientific">Telmatocola sphagniphila</name>
    <dbReference type="NCBI Taxonomy" id="1123043"/>
    <lineage>
        <taxon>Bacteria</taxon>
        <taxon>Pseudomonadati</taxon>
        <taxon>Planctomycetota</taxon>
        <taxon>Planctomycetia</taxon>
        <taxon>Gemmatales</taxon>
        <taxon>Gemmataceae</taxon>
    </lineage>
</organism>
<dbReference type="KEGG" id="tsph:KIH39_04395"/>
<name>A0A8E6B782_9BACT</name>
<reference evidence="2" key="1">
    <citation type="submission" date="2021-05" db="EMBL/GenBank/DDBJ databases">
        <title>Complete genome sequence of the cellulolytic planctomycete Telmatocola sphagniphila SP2T and characterization of the first cellulase from planctomycetes.</title>
        <authorList>
            <person name="Rakitin A.L."/>
            <person name="Beletsky A.V."/>
            <person name="Naumoff D.G."/>
            <person name="Kulichevskaya I.S."/>
            <person name="Mardanov A.V."/>
            <person name="Ravin N.V."/>
            <person name="Dedysh S.N."/>
        </authorList>
    </citation>
    <scope>NUCLEOTIDE SEQUENCE</scope>
    <source>
        <strain evidence="2">SP2T</strain>
    </source>
</reference>
<evidence type="ECO:0000259" key="1">
    <source>
        <dbReference type="PROSITE" id="PS51186"/>
    </source>
</evidence>
<evidence type="ECO:0000313" key="2">
    <source>
        <dbReference type="EMBL" id="QVL33163.1"/>
    </source>
</evidence>